<evidence type="ECO:0000313" key="1">
    <source>
        <dbReference type="EMBL" id="NYD44696.1"/>
    </source>
</evidence>
<organism evidence="1 2">
    <name type="scientific">Actinomadura luteofluorescens</name>
    <dbReference type="NCBI Taxonomy" id="46163"/>
    <lineage>
        <taxon>Bacteria</taxon>
        <taxon>Bacillati</taxon>
        <taxon>Actinomycetota</taxon>
        <taxon>Actinomycetes</taxon>
        <taxon>Streptosporangiales</taxon>
        <taxon>Thermomonosporaceae</taxon>
        <taxon>Actinomadura</taxon>
    </lineage>
</organism>
<gene>
    <name evidence="1" type="ORF">BJY14_000679</name>
</gene>
<protein>
    <submittedName>
        <fullName evidence="1">Uncharacterized protein</fullName>
    </submittedName>
</protein>
<keyword evidence="2" id="KW-1185">Reference proteome</keyword>
<dbReference type="AlphaFoldDB" id="A0A7Y9EBH4"/>
<proteinExistence type="predicted"/>
<name>A0A7Y9EBH4_9ACTN</name>
<evidence type="ECO:0000313" key="2">
    <source>
        <dbReference type="Proteomes" id="UP000529783"/>
    </source>
</evidence>
<dbReference type="Proteomes" id="UP000529783">
    <property type="component" value="Unassembled WGS sequence"/>
</dbReference>
<reference evidence="1 2" key="1">
    <citation type="submission" date="2020-07" db="EMBL/GenBank/DDBJ databases">
        <title>Sequencing the genomes of 1000 actinobacteria strains.</title>
        <authorList>
            <person name="Klenk H.-P."/>
        </authorList>
    </citation>
    <scope>NUCLEOTIDE SEQUENCE [LARGE SCALE GENOMIC DNA]</scope>
    <source>
        <strain evidence="1 2">DSM 40398</strain>
    </source>
</reference>
<dbReference type="EMBL" id="JACCBA010000001">
    <property type="protein sequence ID" value="NYD44696.1"/>
    <property type="molecule type" value="Genomic_DNA"/>
</dbReference>
<sequence length="46" mass="5186">MEGLRFVVGFRPLLALTNVRTLINLCLAVDTLIVYFARVRLNLSPP</sequence>
<dbReference type="RefSeq" id="WP_179842245.1">
    <property type="nucleotide sequence ID" value="NZ_JACCBA010000001.1"/>
</dbReference>
<comment type="caution">
    <text evidence="1">The sequence shown here is derived from an EMBL/GenBank/DDBJ whole genome shotgun (WGS) entry which is preliminary data.</text>
</comment>
<accession>A0A7Y9EBH4</accession>